<dbReference type="InterPro" id="IPR004552">
    <property type="entry name" value="AGP_acyltrans"/>
</dbReference>
<dbReference type="Pfam" id="PF01553">
    <property type="entry name" value="Acyltransferase"/>
    <property type="match status" value="1"/>
</dbReference>
<keyword evidence="9 11" id="KW-0443">Lipid metabolism</keyword>
<dbReference type="GO" id="GO:0006654">
    <property type="term" value="P:phosphatidic acid biosynthetic process"/>
    <property type="evidence" value="ECO:0007669"/>
    <property type="project" value="TreeGrafter"/>
</dbReference>
<dbReference type="STRING" id="880526.GCA_000427365_02211"/>
<dbReference type="NCBIfam" id="TIGR00530">
    <property type="entry name" value="AGP_acyltrn"/>
    <property type="match status" value="1"/>
</dbReference>
<dbReference type="InterPro" id="IPR002123">
    <property type="entry name" value="Plipid/glycerol_acylTrfase"/>
</dbReference>
<comment type="domain">
    <text evidence="11">The HXXXXD motif is essential for acyltransferase activity and may constitute the binding site for the phosphate moiety of the glycerol-3-phosphate.</text>
</comment>
<evidence type="ECO:0000256" key="11">
    <source>
        <dbReference type="RuleBase" id="RU361267"/>
    </source>
</evidence>
<evidence type="ECO:0000256" key="6">
    <source>
        <dbReference type="ARBA" id="ARBA00016139"/>
    </source>
</evidence>
<dbReference type="AlphaFoldDB" id="A0A379MS85"/>
<comment type="catalytic activity">
    <reaction evidence="1 11">
        <text>a 1-acyl-sn-glycero-3-phosphate + an acyl-CoA = a 1,2-diacyl-sn-glycero-3-phosphate + CoA</text>
        <dbReference type="Rhea" id="RHEA:19709"/>
        <dbReference type="ChEBI" id="CHEBI:57287"/>
        <dbReference type="ChEBI" id="CHEBI:57970"/>
        <dbReference type="ChEBI" id="CHEBI:58342"/>
        <dbReference type="ChEBI" id="CHEBI:58608"/>
        <dbReference type="EC" id="2.3.1.51"/>
    </reaction>
</comment>
<dbReference type="PANTHER" id="PTHR10434:SF64">
    <property type="entry name" value="1-ACYL-SN-GLYCEROL-3-PHOSPHATE ACYLTRANSFERASE-RELATED"/>
    <property type="match status" value="1"/>
</dbReference>
<comment type="similarity">
    <text evidence="4 11">Belongs to the 1-acyl-sn-glycerol-3-phosphate acyltransferase family.</text>
</comment>
<dbReference type="EC" id="2.3.1.51" evidence="5 11"/>
<dbReference type="Proteomes" id="UP000255233">
    <property type="component" value="Unassembled WGS sequence"/>
</dbReference>
<keyword evidence="10 11" id="KW-0012">Acyltransferase</keyword>
<keyword evidence="8 11" id="KW-0808">Transferase</keyword>
<dbReference type="GO" id="GO:0003841">
    <property type="term" value="F:1-acylglycerol-3-phosphate O-acyltransferase activity"/>
    <property type="evidence" value="ECO:0007669"/>
    <property type="project" value="UniProtKB-UniRule"/>
</dbReference>
<keyword evidence="11" id="KW-0594">Phospholipid biosynthesis</keyword>
<evidence type="ECO:0000313" key="14">
    <source>
        <dbReference type="Proteomes" id="UP000255233"/>
    </source>
</evidence>
<evidence type="ECO:0000256" key="1">
    <source>
        <dbReference type="ARBA" id="ARBA00001141"/>
    </source>
</evidence>
<keyword evidence="7 11" id="KW-0444">Lipid biosynthesis</keyword>
<evidence type="ECO:0000256" key="4">
    <source>
        <dbReference type="ARBA" id="ARBA00008655"/>
    </source>
</evidence>
<keyword evidence="14" id="KW-1185">Reference proteome</keyword>
<comment type="pathway">
    <text evidence="2">Phospholipid metabolism; CDP-diacylglycerol biosynthesis; CDP-diacylglycerol from sn-glycerol 3-phosphate: step 2/3.</text>
</comment>
<dbReference type="EMBL" id="UGVL01000001">
    <property type="protein sequence ID" value="SUE34385.1"/>
    <property type="molecule type" value="Genomic_DNA"/>
</dbReference>
<dbReference type="GO" id="GO:0016020">
    <property type="term" value="C:membrane"/>
    <property type="evidence" value="ECO:0007669"/>
    <property type="project" value="InterPro"/>
</dbReference>
<gene>
    <name evidence="13" type="primary">plsC</name>
    <name evidence="13" type="ORF">NCTC11190_01608</name>
</gene>
<sequence>MTVLALFTVVIFLVFTTVWLLTVLFDRNRTVCHRLSRFWSKMIYRLCPWWKVRVTGLENVIYGRPYVVVSNHQAMLDIPLLYVLPFDFKWVSKREVYKIPIFGWVLWMHGDVAIERGGTASAKAMLAKCEAYLKRGVSVVMFPEGTRTKTGRVNAFKEGAMMLAQQSGADILPVVIDGTFDAFGKGGIAAPHTFQVRILAPIGADEISRASTRELRDTLNTLMCDTHRAVAPRHYQDKK</sequence>
<comment type="pathway">
    <text evidence="3">Lipid metabolism.</text>
</comment>
<evidence type="ECO:0000256" key="8">
    <source>
        <dbReference type="ARBA" id="ARBA00022679"/>
    </source>
</evidence>
<evidence type="ECO:0000313" key="13">
    <source>
        <dbReference type="EMBL" id="SUE34385.1"/>
    </source>
</evidence>
<proteinExistence type="inferred from homology"/>
<dbReference type="SUPFAM" id="SSF69593">
    <property type="entry name" value="Glycerol-3-phosphate (1)-acyltransferase"/>
    <property type="match status" value="1"/>
</dbReference>
<accession>A0A379MS85</accession>
<evidence type="ECO:0000256" key="10">
    <source>
        <dbReference type="ARBA" id="ARBA00023315"/>
    </source>
</evidence>
<evidence type="ECO:0000256" key="3">
    <source>
        <dbReference type="ARBA" id="ARBA00005189"/>
    </source>
</evidence>
<evidence type="ECO:0000256" key="5">
    <source>
        <dbReference type="ARBA" id="ARBA00013211"/>
    </source>
</evidence>
<evidence type="ECO:0000256" key="9">
    <source>
        <dbReference type="ARBA" id="ARBA00023098"/>
    </source>
</evidence>
<evidence type="ECO:0000256" key="2">
    <source>
        <dbReference type="ARBA" id="ARBA00004728"/>
    </source>
</evidence>
<evidence type="ECO:0000259" key="12">
    <source>
        <dbReference type="SMART" id="SM00563"/>
    </source>
</evidence>
<feature type="domain" description="Phospholipid/glycerol acyltransferase" evidence="12">
    <location>
        <begin position="66"/>
        <end position="179"/>
    </location>
</feature>
<reference evidence="13 14" key="1">
    <citation type="submission" date="2018-06" db="EMBL/GenBank/DDBJ databases">
        <authorList>
            <consortium name="Pathogen Informatics"/>
            <person name="Doyle S."/>
        </authorList>
    </citation>
    <scope>NUCLEOTIDE SEQUENCE [LARGE SCALE GENOMIC DNA]</scope>
    <source>
        <strain evidence="13 14">NCTC11190</strain>
    </source>
</reference>
<dbReference type="PANTHER" id="PTHR10434">
    <property type="entry name" value="1-ACYL-SN-GLYCEROL-3-PHOSPHATE ACYLTRANSFERASE"/>
    <property type="match status" value="1"/>
</dbReference>
<keyword evidence="11" id="KW-1208">Phospholipid metabolism</keyword>
<evidence type="ECO:0000256" key="7">
    <source>
        <dbReference type="ARBA" id="ARBA00022516"/>
    </source>
</evidence>
<dbReference type="SMART" id="SM00563">
    <property type="entry name" value="PlsC"/>
    <property type="match status" value="1"/>
</dbReference>
<dbReference type="CDD" id="cd07989">
    <property type="entry name" value="LPLAT_AGPAT-like"/>
    <property type="match status" value="1"/>
</dbReference>
<protein>
    <recommendedName>
        <fullName evidence="6 11">1-acyl-sn-glycerol-3-phosphate acyltransferase</fullName>
        <ecNumber evidence="5 11">2.3.1.51</ecNumber>
    </recommendedName>
</protein>
<name>A0A379MS85_9BACT</name>
<organism evidence="13 14">
    <name type="scientific">Rikenella microfusus</name>
    <dbReference type="NCBI Taxonomy" id="28139"/>
    <lineage>
        <taxon>Bacteria</taxon>
        <taxon>Pseudomonadati</taxon>
        <taxon>Bacteroidota</taxon>
        <taxon>Bacteroidia</taxon>
        <taxon>Bacteroidales</taxon>
        <taxon>Rikenellaceae</taxon>
        <taxon>Rikenella</taxon>
    </lineage>
</organism>